<keyword evidence="1" id="KW-1133">Transmembrane helix</keyword>
<gene>
    <name evidence="2" type="ORF">PAECIP111892_04287</name>
</gene>
<dbReference type="RefSeq" id="WP_236336130.1">
    <property type="nucleotide sequence ID" value="NZ_CAKMMG010000007.1"/>
</dbReference>
<keyword evidence="1" id="KW-0812">Transmembrane</keyword>
<proteinExistence type="predicted"/>
<reference evidence="2" key="1">
    <citation type="submission" date="2022-01" db="EMBL/GenBank/DDBJ databases">
        <authorList>
            <person name="Criscuolo A."/>
        </authorList>
    </citation>
    <scope>NUCLEOTIDE SEQUENCE</scope>
    <source>
        <strain evidence="2">CIP111892</strain>
    </source>
</reference>
<feature type="transmembrane region" description="Helical" evidence="1">
    <location>
        <begin position="12"/>
        <end position="30"/>
    </location>
</feature>
<organism evidence="2 3">
    <name type="scientific">Paenibacillus auburnensis</name>
    <dbReference type="NCBI Taxonomy" id="2905649"/>
    <lineage>
        <taxon>Bacteria</taxon>
        <taxon>Bacillati</taxon>
        <taxon>Bacillota</taxon>
        <taxon>Bacilli</taxon>
        <taxon>Bacillales</taxon>
        <taxon>Paenibacillaceae</taxon>
        <taxon>Paenibacillus</taxon>
    </lineage>
</organism>
<keyword evidence="3" id="KW-1185">Reference proteome</keyword>
<name>A0ABM9CMC8_9BACL</name>
<evidence type="ECO:0000256" key="1">
    <source>
        <dbReference type="SAM" id="Phobius"/>
    </source>
</evidence>
<dbReference type="EMBL" id="CAKMMG010000007">
    <property type="protein sequence ID" value="CAH1216310.1"/>
    <property type="molecule type" value="Genomic_DNA"/>
</dbReference>
<evidence type="ECO:0000313" key="3">
    <source>
        <dbReference type="Proteomes" id="UP000838324"/>
    </source>
</evidence>
<comment type="caution">
    <text evidence="2">The sequence shown here is derived from an EMBL/GenBank/DDBJ whole genome shotgun (WGS) entry which is preliminary data.</text>
</comment>
<keyword evidence="1" id="KW-0472">Membrane</keyword>
<sequence>MKLSEKITKRLNIIGLILVWIIASAIFGFFTFISLFLLLLPLQVILVYIFDSLVKVEKKVLISRLLALTGFISFIIALLVEMPLWYKLILLFAQGSFLYAEIKMWLEARK</sequence>
<dbReference type="Proteomes" id="UP000838324">
    <property type="component" value="Unassembled WGS sequence"/>
</dbReference>
<feature type="transmembrane region" description="Helical" evidence="1">
    <location>
        <begin position="61"/>
        <end position="79"/>
    </location>
</feature>
<evidence type="ECO:0000313" key="2">
    <source>
        <dbReference type="EMBL" id="CAH1216310.1"/>
    </source>
</evidence>
<accession>A0ABM9CMC8</accession>
<protein>
    <submittedName>
        <fullName evidence="2">Uncharacterized protein</fullName>
    </submittedName>
</protein>